<evidence type="ECO:0000256" key="1">
    <source>
        <dbReference type="SAM" id="Phobius"/>
    </source>
</evidence>
<protein>
    <submittedName>
        <fullName evidence="3">Type II secretion system protein G</fullName>
    </submittedName>
</protein>
<keyword evidence="1" id="KW-1133">Transmembrane helix</keyword>
<dbReference type="PANTHER" id="PTHR30093:SF2">
    <property type="entry name" value="TYPE II SECRETION SYSTEM PROTEIN H"/>
    <property type="match status" value="1"/>
</dbReference>
<dbReference type="KEGG" id="tpla:ElP_68570"/>
<dbReference type="PROSITE" id="PS00409">
    <property type="entry name" value="PROKAR_NTER_METHYL"/>
    <property type="match status" value="1"/>
</dbReference>
<dbReference type="InterPro" id="IPR027558">
    <property type="entry name" value="Pre_pil_HX9DG_C"/>
</dbReference>
<evidence type="ECO:0000313" key="4">
    <source>
        <dbReference type="Proteomes" id="UP000317835"/>
    </source>
</evidence>
<feature type="domain" description="DUF1559" evidence="2">
    <location>
        <begin position="42"/>
        <end position="315"/>
    </location>
</feature>
<dbReference type="InterPro" id="IPR012902">
    <property type="entry name" value="N_methyl_site"/>
</dbReference>
<dbReference type="Proteomes" id="UP000317835">
    <property type="component" value="Chromosome"/>
</dbReference>
<keyword evidence="1" id="KW-0812">Transmembrane</keyword>
<dbReference type="RefSeq" id="WP_145277749.1">
    <property type="nucleotide sequence ID" value="NZ_CP036426.1"/>
</dbReference>
<organism evidence="3 4">
    <name type="scientific">Tautonia plasticadhaerens</name>
    <dbReference type="NCBI Taxonomy" id="2527974"/>
    <lineage>
        <taxon>Bacteria</taxon>
        <taxon>Pseudomonadati</taxon>
        <taxon>Planctomycetota</taxon>
        <taxon>Planctomycetia</taxon>
        <taxon>Isosphaerales</taxon>
        <taxon>Isosphaeraceae</taxon>
        <taxon>Tautonia</taxon>
    </lineage>
</organism>
<dbReference type="EMBL" id="CP036426">
    <property type="protein sequence ID" value="QDV38897.1"/>
    <property type="molecule type" value="Genomic_DNA"/>
</dbReference>
<dbReference type="OrthoDB" id="265681at2"/>
<dbReference type="NCBIfam" id="TIGR02532">
    <property type="entry name" value="IV_pilin_GFxxxE"/>
    <property type="match status" value="1"/>
</dbReference>
<proteinExistence type="predicted"/>
<reference evidence="3 4" key="1">
    <citation type="submission" date="2019-02" db="EMBL/GenBank/DDBJ databases">
        <title>Deep-cultivation of Planctomycetes and their phenomic and genomic characterization uncovers novel biology.</title>
        <authorList>
            <person name="Wiegand S."/>
            <person name="Jogler M."/>
            <person name="Boedeker C."/>
            <person name="Pinto D."/>
            <person name="Vollmers J."/>
            <person name="Rivas-Marin E."/>
            <person name="Kohn T."/>
            <person name="Peeters S.H."/>
            <person name="Heuer A."/>
            <person name="Rast P."/>
            <person name="Oberbeckmann S."/>
            <person name="Bunk B."/>
            <person name="Jeske O."/>
            <person name="Meyerdierks A."/>
            <person name="Storesund J.E."/>
            <person name="Kallscheuer N."/>
            <person name="Luecker S."/>
            <person name="Lage O.M."/>
            <person name="Pohl T."/>
            <person name="Merkel B.J."/>
            <person name="Hornburger P."/>
            <person name="Mueller R.-W."/>
            <person name="Bruemmer F."/>
            <person name="Labrenz M."/>
            <person name="Spormann A.M."/>
            <person name="Op den Camp H."/>
            <person name="Overmann J."/>
            <person name="Amann R."/>
            <person name="Jetten M.S.M."/>
            <person name="Mascher T."/>
            <person name="Medema M.H."/>
            <person name="Devos D.P."/>
            <person name="Kaster A.-K."/>
            <person name="Ovreas L."/>
            <person name="Rohde M."/>
            <person name="Galperin M.Y."/>
            <person name="Jogler C."/>
        </authorList>
    </citation>
    <scope>NUCLEOTIDE SEQUENCE [LARGE SCALE GENOMIC DNA]</scope>
    <source>
        <strain evidence="3 4">ElP</strain>
    </source>
</reference>
<gene>
    <name evidence="3" type="primary">pulG_10</name>
    <name evidence="3" type="ORF">ElP_68570</name>
</gene>
<dbReference type="AlphaFoldDB" id="A0A518HDG1"/>
<dbReference type="Pfam" id="PF07596">
    <property type="entry name" value="SBP_bac_10"/>
    <property type="match status" value="1"/>
</dbReference>
<name>A0A518HDG1_9BACT</name>
<accession>A0A518HDG1</accession>
<dbReference type="PANTHER" id="PTHR30093">
    <property type="entry name" value="GENERAL SECRETION PATHWAY PROTEIN G"/>
    <property type="match status" value="1"/>
</dbReference>
<dbReference type="InterPro" id="IPR045584">
    <property type="entry name" value="Pilin-like"/>
</dbReference>
<dbReference type="NCBIfam" id="TIGR04294">
    <property type="entry name" value="pre_pil_HX9DG"/>
    <property type="match status" value="1"/>
</dbReference>
<keyword evidence="1" id="KW-0472">Membrane</keyword>
<sequence length="365" mass="39492">MRPDHPPPIAGSRRLRGFTLIELLVVIAIIGVLIALLLPAVQSAREAARRAQCTNNMKQLALALHNYMDVNGTTPMGLYYQRNSDGDFYTSGSLFVPLMQFVEGTQVFNMMNFSLNMYASANTSVSAVGVATLWCPSDAAISESHTYPAGTGAFDGVELPMRYSSYAGNAGTWFQTPPNTSTVFGERMGQRNGMMYFVGFPPDIGKSGSAATIADVRDGTSNTFAFGERAHGMLPDSQIHDWQWWSSGNNGDTLFTTYHPLNPHRKIPNFECNAGCVNLGGGFSTWVNSASSFHPGGANFAFMDGSVRFLKDTIDSWPIDTSTGFPLGVSRPSPYLWVVAPAAKVGVYQALSTRKGGEVISADQF</sequence>
<dbReference type="Gene3D" id="3.30.700.10">
    <property type="entry name" value="Glycoprotein, Type 4 Pilin"/>
    <property type="match status" value="1"/>
</dbReference>
<feature type="transmembrane region" description="Helical" evidence="1">
    <location>
        <begin position="20"/>
        <end position="41"/>
    </location>
</feature>
<evidence type="ECO:0000259" key="2">
    <source>
        <dbReference type="Pfam" id="PF07596"/>
    </source>
</evidence>
<dbReference type="InterPro" id="IPR011453">
    <property type="entry name" value="DUF1559"/>
</dbReference>
<evidence type="ECO:0000313" key="3">
    <source>
        <dbReference type="EMBL" id="QDV38897.1"/>
    </source>
</evidence>
<dbReference type="Pfam" id="PF07963">
    <property type="entry name" value="N_methyl"/>
    <property type="match status" value="1"/>
</dbReference>
<dbReference type="SUPFAM" id="SSF54523">
    <property type="entry name" value="Pili subunits"/>
    <property type="match status" value="1"/>
</dbReference>
<keyword evidence="4" id="KW-1185">Reference proteome</keyword>